<evidence type="ECO:0000256" key="7">
    <source>
        <dbReference type="SAM" id="Phobius"/>
    </source>
</evidence>
<keyword evidence="6" id="KW-0012">Acyltransferase</keyword>
<name>A0A1F7FHQ2_UNCRA</name>
<dbReference type="EMBL" id="MFYX01000036">
    <property type="protein sequence ID" value="OGK06153.1"/>
    <property type="molecule type" value="Genomic_DNA"/>
</dbReference>
<dbReference type="PANTHER" id="PTHR30606:SF10">
    <property type="entry name" value="PHOSPHATIDYLINOSITOL MANNOSIDE ACYLTRANSFERASE"/>
    <property type="match status" value="1"/>
</dbReference>
<keyword evidence="5 7" id="KW-0472">Membrane</keyword>
<evidence type="ECO:0000313" key="9">
    <source>
        <dbReference type="Proteomes" id="UP000179243"/>
    </source>
</evidence>
<keyword evidence="3" id="KW-0997">Cell inner membrane</keyword>
<evidence type="ECO:0008006" key="10">
    <source>
        <dbReference type="Google" id="ProtNLM"/>
    </source>
</evidence>
<dbReference type="GO" id="GO:0005886">
    <property type="term" value="C:plasma membrane"/>
    <property type="evidence" value="ECO:0007669"/>
    <property type="project" value="UniProtKB-SubCell"/>
</dbReference>
<comment type="subcellular location">
    <subcellularLocation>
        <location evidence="1">Cell inner membrane</location>
    </subcellularLocation>
</comment>
<protein>
    <recommendedName>
        <fullName evidence="10">Lipid A biosynthesis acyltransferase</fullName>
    </recommendedName>
</protein>
<evidence type="ECO:0000256" key="1">
    <source>
        <dbReference type="ARBA" id="ARBA00004533"/>
    </source>
</evidence>
<proteinExistence type="predicted"/>
<evidence type="ECO:0000313" key="8">
    <source>
        <dbReference type="EMBL" id="OGK06153.1"/>
    </source>
</evidence>
<gene>
    <name evidence="8" type="ORF">A2519_22745</name>
</gene>
<sequence>MYIFHHYTSMKAVLLLGRLVRAMPCFLVSAMAVMLGNLIYFCVPYRKSVILQQMTKCLGNTLDNNEIRKLARLNYVHYGHVLFESLLLASFGKGETDYFEEHFTISGKEELLQALAQGKGVVLIGGHMGFWEAFGHWLVRYASPVTVPVKFIHNHFVQKLREQMQAHPAITLVDSRMERQRSVVVIRALKKGEVAGLFIDQYRPSEEFAPFFGHDARTNSTAAILARRTNAAIIYTYIVRKRFGSYQMHFQRVHLPDADGKGGAAQANALFNRLLEETIRTYPDQWFWAHRRFKENPEFTY</sequence>
<evidence type="ECO:0000256" key="3">
    <source>
        <dbReference type="ARBA" id="ARBA00022519"/>
    </source>
</evidence>
<comment type="caution">
    <text evidence="8">The sequence shown here is derived from an EMBL/GenBank/DDBJ whole genome shotgun (WGS) entry which is preliminary data.</text>
</comment>
<organism evidence="8 9">
    <name type="scientific">Candidatus Raymondbacteria bacterium RIFOXYD12_FULL_49_13</name>
    <dbReference type="NCBI Taxonomy" id="1817890"/>
    <lineage>
        <taxon>Bacteria</taxon>
        <taxon>Raymondiibacteriota</taxon>
    </lineage>
</organism>
<keyword evidence="2" id="KW-1003">Cell membrane</keyword>
<evidence type="ECO:0000256" key="5">
    <source>
        <dbReference type="ARBA" id="ARBA00023136"/>
    </source>
</evidence>
<accession>A0A1F7FHQ2</accession>
<keyword evidence="7" id="KW-1133">Transmembrane helix</keyword>
<dbReference type="PANTHER" id="PTHR30606">
    <property type="entry name" value="LIPID A BIOSYNTHESIS LAUROYL ACYLTRANSFERASE"/>
    <property type="match status" value="1"/>
</dbReference>
<evidence type="ECO:0000256" key="6">
    <source>
        <dbReference type="ARBA" id="ARBA00023315"/>
    </source>
</evidence>
<dbReference type="GO" id="GO:0016746">
    <property type="term" value="F:acyltransferase activity"/>
    <property type="evidence" value="ECO:0007669"/>
    <property type="project" value="UniProtKB-KW"/>
</dbReference>
<keyword evidence="4" id="KW-0808">Transferase</keyword>
<dbReference type="Proteomes" id="UP000179243">
    <property type="component" value="Unassembled WGS sequence"/>
</dbReference>
<dbReference type="AlphaFoldDB" id="A0A1F7FHQ2"/>
<evidence type="ECO:0000256" key="2">
    <source>
        <dbReference type="ARBA" id="ARBA00022475"/>
    </source>
</evidence>
<feature type="transmembrane region" description="Helical" evidence="7">
    <location>
        <begin position="20"/>
        <end position="43"/>
    </location>
</feature>
<dbReference type="Pfam" id="PF03279">
    <property type="entry name" value="Lip_A_acyltrans"/>
    <property type="match status" value="1"/>
</dbReference>
<keyword evidence="7" id="KW-0812">Transmembrane</keyword>
<evidence type="ECO:0000256" key="4">
    <source>
        <dbReference type="ARBA" id="ARBA00022679"/>
    </source>
</evidence>
<dbReference type="CDD" id="cd07984">
    <property type="entry name" value="LPLAT_LABLAT-like"/>
    <property type="match status" value="1"/>
</dbReference>
<dbReference type="InterPro" id="IPR004960">
    <property type="entry name" value="LipA_acyltrans"/>
</dbReference>
<reference evidence="8 9" key="1">
    <citation type="journal article" date="2016" name="Nat. Commun.">
        <title>Thousands of microbial genomes shed light on interconnected biogeochemical processes in an aquifer system.</title>
        <authorList>
            <person name="Anantharaman K."/>
            <person name="Brown C.T."/>
            <person name="Hug L.A."/>
            <person name="Sharon I."/>
            <person name="Castelle C.J."/>
            <person name="Probst A.J."/>
            <person name="Thomas B.C."/>
            <person name="Singh A."/>
            <person name="Wilkins M.J."/>
            <person name="Karaoz U."/>
            <person name="Brodie E.L."/>
            <person name="Williams K.H."/>
            <person name="Hubbard S.S."/>
            <person name="Banfield J.F."/>
        </authorList>
    </citation>
    <scope>NUCLEOTIDE SEQUENCE [LARGE SCALE GENOMIC DNA]</scope>
</reference>
<dbReference type="GO" id="GO:0009247">
    <property type="term" value="P:glycolipid biosynthetic process"/>
    <property type="evidence" value="ECO:0007669"/>
    <property type="project" value="UniProtKB-ARBA"/>
</dbReference>